<feature type="non-terminal residue" evidence="4">
    <location>
        <position position="122"/>
    </location>
</feature>
<name>X1KIS3_9ZZZZ</name>
<gene>
    <name evidence="4" type="ORF">S03H2_70412</name>
</gene>
<organism evidence="4">
    <name type="scientific">marine sediment metagenome</name>
    <dbReference type="NCBI Taxonomy" id="412755"/>
    <lineage>
        <taxon>unclassified sequences</taxon>
        <taxon>metagenomes</taxon>
        <taxon>ecological metagenomes</taxon>
    </lineage>
</organism>
<feature type="non-terminal residue" evidence="4">
    <location>
        <position position="1"/>
    </location>
</feature>
<sequence length="122" mass="14399">PKDMQSGKDWDDVEPAYRERLMVWEGKIYSQSMDGDVHTYTYRKDLFDDPKEKDAFKAKYGYDLAPPKTWKQYLDIAEFFQRPDKGLWGTAEAFRRGGQQFWFFFSHAAAYTNNPNYPGAML</sequence>
<evidence type="ECO:0000313" key="4">
    <source>
        <dbReference type="EMBL" id="GAH93510.1"/>
    </source>
</evidence>
<dbReference type="SUPFAM" id="SSF53850">
    <property type="entry name" value="Periplasmic binding protein-like II"/>
    <property type="match status" value="1"/>
</dbReference>
<evidence type="ECO:0000256" key="1">
    <source>
        <dbReference type="ARBA" id="ARBA00008520"/>
    </source>
</evidence>
<reference evidence="4" key="1">
    <citation type="journal article" date="2014" name="Front. Microbiol.">
        <title>High frequency of phylogenetically diverse reductive dehalogenase-homologous genes in deep subseafloor sedimentary metagenomes.</title>
        <authorList>
            <person name="Kawai M."/>
            <person name="Futagami T."/>
            <person name="Toyoda A."/>
            <person name="Takaki Y."/>
            <person name="Nishi S."/>
            <person name="Hori S."/>
            <person name="Arai W."/>
            <person name="Tsubouchi T."/>
            <person name="Morono Y."/>
            <person name="Uchiyama I."/>
            <person name="Ito T."/>
            <person name="Fujiyama A."/>
            <person name="Inagaki F."/>
            <person name="Takami H."/>
        </authorList>
    </citation>
    <scope>NUCLEOTIDE SEQUENCE</scope>
    <source>
        <strain evidence="4">Expedition CK06-06</strain>
    </source>
</reference>
<dbReference type="Gene3D" id="3.40.190.10">
    <property type="entry name" value="Periplasmic binding protein-like II"/>
    <property type="match status" value="2"/>
</dbReference>
<comment type="similarity">
    <text evidence="1">Belongs to the bacterial solute-binding protein 1 family.</text>
</comment>
<dbReference type="InterPro" id="IPR050490">
    <property type="entry name" value="Bact_solute-bd_prot1"/>
</dbReference>
<protein>
    <submittedName>
        <fullName evidence="4">Uncharacterized protein</fullName>
    </submittedName>
</protein>
<dbReference type="EMBL" id="BARU01046786">
    <property type="protein sequence ID" value="GAH93510.1"/>
    <property type="molecule type" value="Genomic_DNA"/>
</dbReference>
<keyword evidence="2" id="KW-0813">Transport</keyword>
<dbReference type="AlphaFoldDB" id="X1KIS3"/>
<keyword evidence="3" id="KW-0732">Signal</keyword>
<evidence type="ECO:0000256" key="2">
    <source>
        <dbReference type="ARBA" id="ARBA00022448"/>
    </source>
</evidence>
<proteinExistence type="inferred from homology"/>
<evidence type="ECO:0000256" key="3">
    <source>
        <dbReference type="ARBA" id="ARBA00022729"/>
    </source>
</evidence>
<accession>X1KIS3</accession>
<dbReference type="PANTHER" id="PTHR43649:SF34">
    <property type="entry name" value="ABC TRANSPORTER PERIPLASMIC-BINDING PROTEIN YCJN-RELATED"/>
    <property type="match status" value="1"/>
</dbReference>
<dbReference type="PANTHER" id="PTHR43649">
    <property type="entry name" value="ARABINOSE-BINDING PROTEIN-RELATED"/>
    <property type="match status" value="1"/>
</dbReference>
<comment type="caution">
    <text evidence="4">The sequence shown here is derived from an EMBL/GenBank/DDBJ whole genome shotgun (WGS) entry which is preliminary data.</text>
</comment>